<sequence length="143" mass="16147">MIDLHIAKQENSNSNTMEMIQQCIKCVATPEVEDPEEKSRLLRPLSNLRGEAADVRNLLWTQLPEEESVEESIAHECVPSKDDDVVILDDSVIDKRSAEVTKLDTITIDSSSEDEEVWKDVDRISIHSLPVPAKPLSKDVRVR</sequence>
<dbReference type="AlphaFoldDB" id="A0AAD5M8G5"/>
<comment type="caution">
    <text evidence="1">The sequence shown here is derived from an EMBL/GenBank/DDBJ whole genome shotgun (WGS) entry which is preliminary data.</text>
</comment>
<reference evidence="1" key="1">
    <citation type="submission" date="2021-06" db="EMBL/GenBank/DDBJ databases">
        <title>Parelaphostrongylus tenuis whole genome reference sequence.</title>
        <authorList>
            <person name="Garwood T.J."/>
            <person name="Larsen P.A."/>
            <person name="Fountain-Jones N.M."/>
            <person name="Garbe J.R."/>
            <person name="Macchietto M.G."/>
            <person name="Kania S.A."/>
            <person name="Gerhold R.W."/>
            <person name="Richards J.E."/>
            <person name="Wolf T.M."/>
        </authorList>
    </citation>
    <scope>NUCLEOTIDE SEQUENCE</scope>
    <source>
        <strain evidence="1">MNPRO001-30</strain>
        <tissue evidence="1">Meninges</tissue>
    </source>
</reference>
<accession>A0AAD5M8G5</accession>
<evidence type="ECO:0000313" key="2">
    <source>
        <dbReference type="Proteomes" id="UP001196413"/>
    </source>
</evidence>
<gene>
    <name evidence="1" type="ORF">KIN20_008778</name>
</gene>
<organism evidence="1 2">
    <name type="scientific">Parelaphostrongylus tenuis</name>
    <name type="common">Meningeal worm</name>
    <dbReference type="NCBI Taxonomy" id="148309"/>
    <lineage>
        <taxon>Eukaryota</taxon>
        <taxon>Metazoa</taxon>
        <taxon>Ecdysozoa</taxon>
        <taxon>Nematoda</taxon>
        <taxon>Chromadorea</taxon>
        <taxon>Rhabditida</taxon>
        <taxon>Rhabditina</taxon>
        <taxon>Rhabditomorpha</taxon>
        <taxon>Strongyloidea</taxon>
        <taxon>Metastrongylidae</taxon>
        <taxon>Parelaphostrongylus</taxon>
    </lineage>
</organism>
<protein>
    <submittedName>
        <fullName evidence="1">Uncharacterized protein</fullName>
    </submittedName>
</protein>
<evidence type="ECO:0000313" key="1">
    <source>
        <dbReference type="EMBL" id="KAJ1352448.1"/>
    </source>
</evidence>
<dbReference type="Proteomes" id="UP001196413">
    <property type="component" value="Unassembled WGS sequence"/>
</dbReference>
<dbReference type="EMBL" id="JAHQIW010001414">
    <property type="protein sequence ID" value="KAJ1352448.1"/>
    <property type="molecule type" value="Genomic_DNA"/>
</dbReference>
<proteinExistence type="predicted"/>
<name>A0AAD5M8G5_PARTN</name>
<keyword evidence="2" id="KW-1185">Reference proteome</keyword>